<dbReference type="GO" id="GO:0005737">
    <property type="term" value="C:cytoplasm"/>
    <property type="evidence" value="ECO:0007669"/>
    <property type="project" value="TreeGrafter"/>
</dbReference>
<dbReference type="PANTHER" id="PTHR43895:SF32">
    <property type="entry name" value="SERINE_THREONINE-PROTEIN KINASE CHK1"/>
    <property type="match status" value="1"/>
</dbReference>
<evidence type="ECO:0000256" key="5">
    <source>
        <dbReference type="ARBA" id="ARBA00022777"/>
    </source>
</evidence>
<evidence type="ECO:0000256" key="9">
    <source>
        <dbReference type="PROSITE-ProRule" id="PRU10141"/>
    </source>
</evidence>
<dbReference type="PROSITE" id="PS00107">
    <property type="entry name" value="PROTEIN_KINASE_ATP"/>
    <property type="match status" value="1"/>
</dbReference>
<dbReference type="InterPro" id="IPR008271">
    <property type="entry name" value="Ser/Thr_kinase_AS"/>
</dbReference>
<dbReference type="EMBL" id="LUGG01000002">
    <property type="protein sequence ID" value="OBZ78002.1"/>
    <property type="molecule type" value="Genomic_DNA"/>
</dbReference>
<dbReference type="STRING" id="5627.A0A1C7MMA1"/>
<name>A0A1C7MMA1_GRIFR</name>
<evidence type="ECO:0000256" key="3">
    <source>
        <dbReference type="ARBA" id="ARBA00022679"/>
    </source>
</evidence>
<dbReference type="InterPro" id="IPR011009">
    <property type="entry name" value="Kinase-like_dom_sf"/>
</dbReference>
<keyword evidence="4 9" id="KW-0547">Nucleotide-binding</keyword>
<accession>A0A1C7MMA1</accession>
<evidence type="ECO:0000313" key="12">
    <source>
        <dbReference type="EMBL" id="OBZ78002.1"/>
    </source>
</evidence>
<evidence type="ECO:0000256" key="7">
    <source>
        <dbReference type="ARBA" id="ARBA00047899"/>
    </source>
</evidence>
<sequence>YQLVKKIGGGGFSTVFQAVHIENRRVAACKVVSLTTETSKHDRQILDREMRVHAALKHPHVLEFINAVVVEPNKSSPYHPGLYMLLELAAGGDLFDKIAPDVGISEDITHYYFTQLTAGLNYIHSEGVCHRDLKPENILLDAAGNLKISDFGLCAVYKLKSTGKTRPLSERCGSMPYIAPELSSKNEYYEAEPIDVWGSGVILFTMLAGNTPWDEPTRQSPEFTRYMSGECFDEEPWNRFSQDALALITGMLDINPAHRMTLAEVFQHPFMLRLSQIAGKGIAALAEELTDALRKNGDLEIATPSVAGRPRDIDGDGDTIMRTAYHHSQFTQSLMLFSQTQGGSRYTPQLTRFYAALGPKLLLPLIQESLTALGAKWKPTPEDPDEPAIERIRIGGYDKRRVMYKGWVEIEPFSLGDKKGSFVVMQRDQGNPISWRQLWKALILSPALDPHVFRSVM</sequence>
<dbReference type="FunFam" id="1.10.510.10:FF:000571">
    <property type="entry name" value="Maternal embryonic leucine zipper kinase"/>
    <property type="match status" value="1"/>
</dbReference>
<comment type="catalytic activity">
    <reaction evidence="7">
        <text>L-threonyl-[protein] + ATP = O-phospho-L-threonyl-[protein] + ADP + H(+)</text>
        <dbReference type="Rhea" id="RHEA:46608"/>
        <dbReference type="Rhea" id="RHEA-COMP:11060"/>
        <dbReference type="Rhea" id="RHEA-COMP:11605"/>
        <dbReference type="ChEBI" id="CHEBI:15378"/>
        <dbReference type="ChEBI" id="CHEBI:30013"/>
        <dbReference type="ChEBI" id="CHEBI:30616"/>
        <dbReference type="ChEBI" id="CHEBI:61977"/>
        <dbReference type="ChEBI" id="CHEBI:456216"/>
        <dbReference type="EC" id="2.7.11.1"/>
    </reaction>
</comment>
<dbReference type="GO" id="GO:0005524">
    <property type="term" value="F:ATP binding"/>
    <property type="evidence" value="ECO:0007669"/>
    <property type="project" value="UniProtKB-UniRule"/>
</dbReference>
<reference evidence="12 13" key="1">
    <citation type="submission" date="2016-03" db="EMBL/GenBank/DDBJ databases">
        <title>Whole genome sequencing of Grifola frondosa 9006-11.</title>
        <authorList>
            <person name="Min B."/>
            <person name="Park H."/>
            <person name="Kim J.-G."/>
            <person name="Cho H."/>
            <person name="Oh Y.-L."/>
            <person name="Kong W.-S."/>
            <person name="Choi I.-G."/>
        </authorList>
    </citation>
    <scope>NUCLEOTIDE SEQUENCE [LARGE SCALE GENOMIC DNA]</scope>
    <source>
        <strain evidence="12 13">9006-11</strain>
    </source>
</reference>
<evidence type="ECO:0000256" key="4">
    <source>
        <dbReference type="ARBA" id="ARBA00022741"/>
    </source>
</evidence>
<dbReference type="Pfam" id="PF00069">
    <property type="entry name" value="Pkinase"/>
    <property type="match status" value="1"/>
</dbReference>
<keyword evidence="13" id="KW-1185">Reference proteome</keyword>
<dbReference type="GO" id="GO:0007095">
    <property type="term" value="P:mitotic G2 DNA damage checkpoint signaling"/>
    <property type="evidence" value="ECO:0007669"/>
    <property type="project" value="TreeGrafter"/>
</dbReference>
<feature type="domain" description="Protein kinase" evidence="11">
    <location>
        <begin position="1"/>
        <end position="271"/>
    </location>
</feature>
<evidence type="ECO:0000259" key="11">
    <source>
        <dbReference type="PROSITE" id="PS50011"/>
    </source>
</evidence>
<evidence type="ECO:0000256" key="6">
    <source>
        <dbReference type="ARBA" id="ARBA00022840"/>
    </source>
</evidence>
<comment type="caution">
    <text evidence="12">The sequence shown here is derived from an EMBL/GenBank/DDBJ whole genome shotgun (WGS) entry which is preliminary data.</text>
</comment>
<feature type="non-terminal residue" evidence="12">
    <location>
        <position position="457"/>
    </location>
</feature>
<dbReference type="InterPro" id="IPR000719">
    <property type="entry name" value="Prot_kinase_dom"/>
</dbReference>
<dbReference type="InterPro" id="IPR017441">
    <property type="entry name" value="Protein_kinase_ATP_BS"/>
</dbReference>
<dbReference type="SMART" id="SM00220">
    <property type="entry name" value="S_TKc"/>
    <property type="match status" value="1"/>
</dbReference>
<evidence type="ECO:0000256" key="8">
    <source>
        <dbReference type="ARBA" id="ARBA00048679"/>
    </source>
</evidence>
<feature type="non-terminal residue" evidence="12">
    <location>
        <position position="1"/>
    </location>
</feature>
<proteinExistence type="inferred from homology"/>
<dbReference type="SUPFAM" id="SSF56112">
    <property type="entry name" value="Protein kinase-like (PK-like)"/>
    <property type="match status" value="1"/>
</dbReference>
<keyword evidence="3" id="KW-0808">Transferase</keyword>
<evidence type="ECO:0000256" key="2">
    <source>
        <dbReference type="ARBA" id="ARBA00022527"/>
    </source>
</evidence>
<dbReference type="OrthoDB" id="539158at2759"/>
<keyword evidence="2 10" id="KW-0723">Serine/threonine-protein kinase</keyword>
<organism evidence="12 13">
    <name type="scientific">Grifola frondosa</name>
    <name type="common">Maitake</name>
    <name type="synonym">Polyporus frondosus</name>
    <dbReference type="NCBI Taxonomy" id="5627"/>
    <lineage>
        <taxon>Eukaryota</taxon>
        <taxon>Fungi</taxon>
        <taxon>Dikarya</taxon>
        <taxon>Basidiomycota</taxon>
        <taxon>Agaricomycotina</taxon>
        <taxon>Agaricomycetes</taxon>
        <taxon>Polyporales</taxon>
        <taxon>Grifolaceae</taxon>
        <taxon>Grifola</taxon>
    </lineage>
</organism>
<dbReference type="PANTHER" id="PTHR43895">
    <property type="entry name" value="CALCIUM/CALMODULIN-DEPENDENT PROTEIN KINASE KINASE-RELATED"/>
    <property type="match status" value="1"/>
</dbReference>
<dbReference type="EC" id="2.7.11.1" evidence="1"/>
<keyword evidence="6 9" id="KW-0067">ATP-binding</keyword>
<protein>
    <recommendedName>
        <fullName evidence="1">non-specific serine/threonine protein kinase</fullName>
        <ecNumber evidence="1">2.7.11.1</ecNumber>
    </recommendedName>
</protein>
<dbReference type="PROSITE" id="PS00108">
    <property type="entry name" value="PROTEIN_KINASE_ST"/>
    <property type="match status" value="1"/>
</dbReference>
<evidence type="ECO:0000313" key="13">
    <source>
        <dbReference type="Proteomes" id="UP000092993"/>
    </source>
</evidence>
<dbReference type="GO" id="GO:0004674">
    <property type="term" value="F:protein serine/threonine kinase activity"/>
    <property type="evidence" value="ECO:0007669"/>
    <property type="project" value="UniProtKB-KW"/>
</dbReference>
<dbReference type="GO" id="GO:0005634">
    <property type="term" value="C:nucleus"/>
    <property type="evidence" value="ECO:0007669"/>
    <property type="project" value="TreeGrafter"/>
</dbReference>
<gene>
    <name evidence="12" type="primary">CHK1_0</name>
    <name evidence="12" type="ORF">A0H81_01659</name>
</gene>
<dbReference type="GO" id="GO:0035861">
    <property type="term" value="C:site of double-strand break"/>
    <property type="evidence" value="ECO:0007669"/>
    <property type="project" value="TreeGrafter"/>
</dbReference>
<feature type="binding site" evidence="9">
    <location>
        <position position="30"/>
    </location>
    <ligand>
        <name>ATP</name>
        <dbReference type="ChEBI" id="CHEBI:30616"/>
    </ligand>
</feature>
<comment type="catalytic activity">
    <reaction evidence="8">
        <text>L-seryl-[protein] + ATP = O-phospho-L-seryl-[protein] + ADP + H(+)</text>
        <dbReference type="Rhea" id="RHEA:17989"/>
        <dbReference type="Rhea" id="RHEA-COMP:9863"/>
        <dbReference type="Rhea" id="RHEA-COMP:11604"/>
        <dbReference type="ChEBI" id="CHEBI:15378"/>
        <dbReference type="ChEBI" id="CHEBI:29999"/>
        <dbReference type="ChEBI" id="CHEBI:30616"/>
        <dbReference type="ChEBI" id="CHEBI:83421"/>
        <dbReference type="ChEBI" id="CHEBI:456216"/>
        <dbReference type="EC" id="2.7.11.1"/>
    </reaction>
</comment>
<keyword evidence="5 12" id="KW-0418">Kinase</keyword>
<dbReference type="Proteomes" id="UP000092993">
    <property type="component" value="Unassembled WGS sequence"/>
</dbReference>
<evidence type="ECO:0000256" key="10">
    <source>
        <dbReference type="RuleBase" id="RU000304"/>
    </source>
</evidence>
<dbReference type="AlphaFoldDB" id="A0A1C7MMA1"/>
<dbReference type="OMA" id="RCGSMPY"/>
<evidence type="ECO:0000256" key="1">
    <source>
        <dbReference type="ARBA" id="ARBA00012513"/>
    </source>
</evidence>
<dbReference type="Gene3D" id="1.10.510.10">
    <property type="entry name" value="Transferase(Phosphotransferase) domain 1"/>
    <property type="match status" value="1"/>
</dbReference>
<comment type="similarity">
    <text evidence="10">Belongs to the protein kinase superfamily.</text>
</comment>
<dbReference type="PROSITE" id="PS50011">
    <property type="entry name" value="PROTEIN_KINASE_DOM"/>
    <property type="match status" value="1"/>
</dbReference>